<organism evidence="2 3">
    <name type="scientific">Mycobacterium adipatum</name>
    <dbReference type="NCBI Taxonomy" id="1682113"/>
    <lineage>
        <taxon>Bacteria</taxon>
        <taxon>Bacillati</taxon>
        <taxon>Actinomycetota</taxon>
        <taxon>Actinomycetes</taxon>
        <taxon>Mycobacteriales</taxon>
        <taxon>Mycobacteriaceae</taxon>
        <taxon>Mycobacterium</taxon>
    </lineage>
</organism>
<proteinExistence type="predicted"/>
<feature type="compositionally biased region" description="Gly residues" evidence="1">
    <location>
        <begin position="1"/>
        <end position="11"/>
    </location>
</feature>
<dbReference type="STRING" id="1682113.A7U43_02815"/>
<accession>A0A172UGY6</accession>
<dbReference type="Proteomes" id="UP000077143">
    <property type="component" value="Chromosome"/>
</dbReference>
<gene>
    <name evidence="2" type="ORF">A7U43_02815</name>
</gene>
<feature type="region of interest" description="Disordered" evidence="1">
    <location>
        <begin position="1"/>
        <end position="49"/>
    </location>
</feature>
<dbReference type="KEGG" id="madi:A7U43_02815"/>
<evidence type="ECO:0000313" key="3">
    <source>
        <dbReference type="Proteomes" id="UP000077143"/>
    </source>
</evidence>
<reference evidence="2 3" key="1">
    <citation type="submission" date="2016-05" db="EMBL/GenBank/DDBJ databases">
        <title>Complete genome sequence of a phthalic acid esters degrading Mycobacterium sp. YC-RL4.</title>
        <authorList>
            <person name="Ren L."/>
            <person name="Fan S."/>
            <person name="Ruth N."/>
            <person name="Jia Y."/>
            <person name="Wang J."/>
            <person name="Qiao C."/>
        </authorList>
    </citation>
    <scope>NUCLEOTIDE SEQUENCE [LARGE SCALE GENOMIC DNA]</scope>
    <source>
        <strain evidence="2 3">YC-RL4</strain>
    </source>
</reference>
<evidence type="ECO:0000313" key="2">
    <source>
        <dbReference type="EMBL" id="ANE78409.1"/>
    </source>
</evidence>
<sequence length="62" mass="6441">MVAVGVLGGAQGDNADAPAEDTGEHTGDGGDPTPAHRRAMPTVMPGRGWHHPVECIVWGERI</sequence>
<keyword evidence="3" id="KW-1185">Reference proteome</keyword>
<name>A0A172UGY6_9MYCO</name>
<protein>
    <submittedName>
        <fullName evidence="2">Uncharacterized protein</fullName>
    </submittedName>
</protein>
<evidence type="ECO:0000256" key="1">
    <source>
        <dbReference type="SAM" id="MobiDB-lite"/>
    </source>
</evidence>
<dbReference type="EMBL" id="CP015596">
    <property type="protein sequence ID" value="ANE78409.1"/>
    <property type="molecule type" value="Genomic_DNA"/>
</dbReference>
<dbReference type="AlphaFoldDB" id="A0A172UGY6"/>